<feature type="compositionally biased region" description="Basic and acidic residues" evidence="1">
    <location>
        <begin position="693"/>
        <end position="729"/>
    </location>
</feature>
<feature type="compositionally biased region" description="Polar residues" evidence="1">
    <location>
        <begin position="1486"/>
        <end position="1495"/>
    </location>
</feature>
<feature type="region of interest" description="Disordered" evidence="1">
    <location>
        <begin position="145"/>
        <end position="198"/>
    </location>
</feature>
<feature type="compositionally biased region" description="Basic and acidic residues" evidence="1">
    <location>
        <begin position="894"/>
        <end position="909"/>
    </location>
</feature>
<feature type="region of interest" description="Disordered" evidence="1">
    <location>
        <begin position="1017"/>
        <end position="1082"/>
    </location>
</feature>
<feature type="region of interest" description="Disordered" evidence="1">
    <location>
        <begin position="2016"/>
        <end position="2094"/>
    </location>
</feature>
<feature type="region of interest" description="Disordered" evidence="1">
    <location>
        <begin position="693"/>
        <end position="829"/>
    </location>
</feature>
<feature type="compositionally biased region" description="Basic and acidic residues" evidence="1">
    <location>
        <begin position="2016"/>
        <end position="2029"/>
    </location>
</feature>
<feature type="region of interest" description="Disordered" evidence="1">
    <location>
        <begin position="613"/>
        <end position="633"/>
    </location>
</feature>
<feature type="region of interest" description="Disordered" evidence="1">
    <location>
        <begin position="975"/>
        <end position="1002"/>
    </location>
</feature>
<feature type="region of interest" description="Disordered" evidence="1">
    <location>
        <begin position="1472"/>
        <end position="1503"/>
    </location>
</feature>
<feature type="compositionally biased region" description="Basic and acidic residues" evidence="1">
    <location>
        <begin position="527"/>
        <end position="543"/>
    </location>
</feature>
<feature type="compositionally biased region" description="Pro residues" evidence="1">
    <location>
        <begin position="2080"/>
        <end position="2094"/>
    </location>
</feature>
<feature type="region of interest" description="Disordered" evidence="1">
    <location>
        <begin position="870"/>
        <end position="912"/>
    </location>
</feature>
<feature type="compositionally biased region" description="Polar residues" evidence="1">
    <location>
        <begin position="614"/>
        <end position="623"/>
    </location>
</feature>
<feature type="compositionally biased region" description="Acidic residues" evidence="1">
    <location>
        <begin position="373"/>
        <end position="384"/>
    </location>
</feature>
<feature type="compositionally biased region" description="Basic and acidic residues" evidence="1">
    <location>
        <begin position="478"/>
        <end position="500"/>
    </location>
</feature>
<evidence type="ECO:0000256" key="2">
    <source>
        <dbReference type="SAM" id="Phobius"/>
    </source>
</evidence>
<feature type="compositionally biased region" description="Basic and acidic residues" evidence="1">
    <location>
        <begin position="385"/>
        <end position="438"/>
    </location>
</feature>
<feature type="compositionally biased region" description="Basic and acidic residues" evidence="1">
    <location>
        <begin position="245"/>
        <end position="260"/>
    </location>
</feature>
<feature type="compositionally biased region" description="Basic and acidic residues" evidence="1">
    <location>
        <begin position="1116"/>
        <end position="1140"/>
    </location>
</feature>
<feature type="compositionally biased region" description="Polar residues" evidence="1">
    <location>
        <begin position="544"/>
        <end position="561"/>
    </location>
</feature>
<dbReference type="OrthoDB" id="6782661at2759"/>
<feature type="compositionally biased region" description="Basic and acidic residues" evidence="1">
    <location>
        <begin position="300"/>
        <end position="317"/>
    </location>
</feature>
<feature type="compositionally biased region" description="Basic and acidic residues" evidence="1">
    <location>
        <begin position="330"/>
        <end position="372"/>
    </location>
</feature>
<feature type="compositionally biased region" description="Basic and acidic residues" evidence="1">
    <location>
        <begin position="160"/>
        <end position="177"/>
    </location>
</feature>
<feature type="compositionally biased region" description="Polar residues" evidence="1">
    <location>
        <begin position="1216"/>
        <end position="1225"/>
    </location>
</feature>
<feature type="region of interest" description="Disordered" evidence="1">
    <location>
        <begin position="230"/>
        <end position="451"/>
    </location>
</feature>
<feature type="compositionally biased region" description="Basic and acidic residues" evidence="1">
    <location>
        <begin position="1054"/>
        <end position="1064"/>
    </location>
</feature>
<dbReference type="EMBL" id="OV651818">
    <property type="protein sequence ID" value="CAH1112453.1"/>
    <property type="molecule type" value="Genomic_DNA"/>
</dbReference>
<keyword evidence="4" id="KW-1185">Reference proteome</keyword>
<feature type="compositionally biased region" description="Basic and acidic residues" evidence="1">
    <location>
        <begin position="1031"/>
        <end position="1046"/>
    </location>
</feature>
<protein>
    <submittedName>
        <fullName evidence="3">Uncharacterized protein</fullName>
    </submittedName>
</protein>
<evidence type="ECO:0000256" key="1">
    <source>
        <dbReference type="SAM" id="MobiDB-lite"/>
    </source>
</evidence>
<feature type="compositionally biased region" description="Polar residues" evidence="1">
    <location>
        <begin position="1549"/>
        <end position="1559"/>
    </location>
</feature>
<feature type="compositionally biased region" description="Low complexity" evidence="1">
    <location>
        <begin position="2030"/>
        <end position="2039"/>
    </location>
</feature>
<feature type="compositionally biased region" description="Basic residues" evidence="1">
    <location>
        <begin position="754"/>
        <end position="766"/>
    </location>
</feature>
<reference evidence="3" key="1">
    <citation type="submission" date="2022-01" db="EMBL/GenBank/DDBJ databases">
        <authorList>
            <person name="King R."/>
        </authorList>
    </citation>
    <scope>NUCLEOTIDE SEQUENCE</scope>
</reference>
<gene>
    <name evidence="3" type="ORF">PSYICH_LOCUS12206</name>
</gene>
<keyword evidence="2" id="KW-0472">Membrane</keyword>
<evidence type="ECO:0000313" key="4">
    <source>
        <dbReference type="Proteomes" id="UP001153636"/>
    </source>
</evidence>
<feature type="transmembrane region" description="Helical" evidence="2">
    <location>
        <begin position="2193"/>
        <end position="2212"/>
    </location>
</feature>
<feature type="region of interest" description="Disordered" evidence="1">
    <location>
        <begin position="1341"/>
        <end position="1362"/>
    </location>
</feature>
<accession>A0A9P0D074</accession>
<feature type="compositionally biased region" description="Acidic residues" evidence="1">
    <location>
        <begin position="1342"/>
        <end position="1355"/>
    </location>
</feature>
<feature type="region of interest" description="Disordered" evidence="1">
    <location>
        <begin position="2112"/>
        <end position="2151"/>
    </location>
</feature>
<evidence type="ECO:0000313" key="3">
    <source>
        <dbReference type="EMBL" id="CAH1112453.1"/>
    </source>
</evidence>
<keyword evidence="2" id="KW-1133">Transmembrane helix</keyword>
<organism evidence="3 4">
    <name type="scientific">Psylliodes chrysocephalus</name>
    <dbReference type="NCBI Taxonomy" id="3402493"/>
    <lineage>
        <taxon>Eukaryota</taxon>
        <taxon>Metazoa</taxon>
        <taxon>Ecdysozoa</taxon>
        <taxon>Arthropoda</taxon>
        <taxon>Hexapoda</taxon>
        <taxon>Insecta</taxon>
        <taxon>Pterygota</taxon>
        <taxon>Neoptera</taxon>
        <taxon>Endopterygota</taxon>
        <taxon>Coleoptera</taxon>
        <taxon>Polyphaga</taxon>
        <taxon>Cucujiformia</taxon>
        <taxon>Chrysomeloidea</taxon>
        <taxon>Chrysomelidae</taxon>
        <taxon>Galerucinae</taxon>
        <taxon>Alticini</taxon>
        <taxon>Psylliodes</taxon>
    </lineage>
</organism>
<feature type="region of interest" description="Disordered" evidence="1">
    <location>
        <begin position="464"/>
        <end position="561"/>
    </location>
</feature>
<keyword evidence="2" id="KW-0812">Transmembrane</keyword>
<feature type="region of interest" description="Disordered" evidence="1">
    <location>
        <begin position="1592"/>
        <end position="1621"/>
    </location>
</feature>
<feature type="region of interest" description="Disordered" evidence="1">
    <location>
        <begin position="1116"/>
        <end position="1157"/>
    </location>
</feature>
<feature type="compositionally biased region" description="Basic residues" evidence="1">
    <location>
        <begin position="1229"/>
        <end position="1242"/>
    </location>
</feature>
<sequence length="2233" mass="255065">MEIVNRRAKRGRKSPKVPIKTYKWEDIHRSRRRGGYPWTHLYKEPFYEHLDPEPWTMDGMRKAKSSSTMGKSEDFSISEVSTFDNRSAVEEILDNPSIDIKDKSHSIKTSCSSLNLEEQEIDDDIERTYEVIDKEDEDIQSPGMFFLHSEESSDDISQYLDKEERVPTEASKKSEDRLDPEEVSDRKRKLSADSSNSKLSLGKKAILQKFKDTKEKIKIPKITFHTKLKKPILKKSKNSPPQVKKITEKPAAHSTAKDIKPVYIHIPLKPPPGETDQFSDLENETTTDKKETRKPSSFRDLVKNIKHLQEPKIEHKHPSPIRELTEEDSENSHDKEIVEDTVKRLTAEDHPIIEEVATAKDEPLRDKSKEQDEAMEIVEIVDESNEIKEIRAEEKTPDSLPRDNDFFDKLFEASTSRERSDSQKENRKARSKSAEPERKRKLSLESSYSRKSLSKLGLLKKLRDAKDKIKNTLSRATSKKDIKVKEEPVKPEDKSEEKPKTQLKPKKFVEPVYIHIPLKPPDGQTDEYSHLENEARPIERVETQTETVASSPEDTHPPNGNVQLIILTAPSDDEILDDNSPDVPETPVSETKVFFPLKVHELKKIAQDAVEEVTNGTSKTLSPVTEEPISPKSSLEDIAKKALEEDKKKLKEDALEEVRKVEHMMVDEEDGLSETKKQESVVEELKVAVSKVVEELDAQKDESKPDKKEEVTTEEKSETIIEEPHKPIVEENQTASDEKHELKSVLKSPNSPVMKKKVSFKRKSRSKSSEDGGPGSEKDDTNLETIAVDEDRGDLEHDNDKDSSNKESDERWSKISDHDHEPVHLQQSNNIDIPTFTLNNTPAVVISADQALGSGDQDNYNLSTKHVYEEISEDSQKRSPRPQRVVFSATTDSKSSDVSETEPKPKEGPSRFQAAFKQKADKFKTKLQNFKRPHINFPERPKFQKPNLQRFKIEKPKWNMPKIPDTAKINLPHFSLPRKGAKKPVKRISSTESTSGDSKRITFDFGTYPRIFKKKPKPEVASDFATVPRAKKTDSSKSTDDSRKSATDSIRIPLHSDDSVEKDNVSLPVDSSDLNRSSHIRYDEGIDSEDEYNKETREIMEERDFLSRWQRGRFNPDELMEQKRQHRVTDLDSPSEDKEFSSNNGKDQHYSSGSSVGVGVHRQGVIEEINPDEFFLRQKGISQDNIEVGMYLSTEIREAFRNPTNALVQMEQNNFDKGSHQSLPEMQSKRKPIKKPKRKKTPHASQERFQYEEEETADDEFDAYPPSRPKRRSKRKKKINEEFIPYQETIQVEEARDDRLMQHRESLGILADDERDFMYENEKMEGIEQPEIQITDPYKDYGEEEAEEEEEEDLYIPEAPPRLKPKNIKSLKTFEAGSAVQKFDVVATVPTNGRVPERISYHTKEKELVKEYEPEMISYHNKEKELEEYEPEISYELNITEPEIGGIEDISYLEADIGKNFNNYRYMDESIEDLPPAAPPRRQKSLKSLTISENESYPGDLTANRAIFSSEKKLEEPEIETIRTESKIIIPIEEEIPRPKRPSRSRSRGTGSRSVSQHSLALHSDSLAEENPVPCVEEPCMQTVCDYMGYTTVDRNKPRDPPLPPPRTLQRKKRSKKNQENNFFTVPRSKAQEEADAPVRPLRIYSTIGPSQKSEMENKENLDIEDIMQYIEQDDDRDLQSGEVIEKIKTRPLPTPPRPPRKIRPLSDITSRENIMIDSIEDLPKASTGETEVYTQTEPLPDDFVCEEMVQEATDRVIIPTQTTEKHRVKRELITPTVFTHEETITHGSLIVEPLNGAKILPDSAFTQRSKETLISVHVESDNEETSFIPDEFHKLSNPKSNTPVTSEMDVLKAHKLQVIDLDVDTLTVNKLLADKIVVSEIDSSSIQTNEISSRTGALKVGEISFPPEVLEQIIKSIQSSHVSDELEKPNDDLGEQKKTPIESSPIVKSVSEHNFEVCPVAEPETSEELLSDVSLTETVPVEEISKEMPPIVSEVEEVSKEIPSLVSEEVSLNLEVHESPPEAPHRLVSENVESSQVEEVPREEEPPHRPPRQSERLKPSPSATELSIQEPEVDDEPPPRPPHPPVGYIPSQPPASFYALRAQKYVDENIPVVPRRRRATKSKQLTRSSSEESSEITPVVRRHHRRSSEPSIAQLSGQLIRACGSEANNALKRLITYILNNVFHNEDGKQDLNVMIIIILVLIAGLLLLGYGEERTVVHLHHWEYFNPPKDL</sequence>
<feature type="compositionally biased region" description="Basic and acidic residues" evidence="1">
    <location>
        <begin position="2040"/>
        <end position="2059"/>
    </location>
</feature>
<feature type="compositionally biased region" description="Acidic residues" evidence="1">
    <location>
        <begin position="1252"/>
        <end position="1262"/>
    </location>
</feature>
<feature type="compositionally biased region" description="Basic and acidic residues" evidence="1">
    <location>
        <begin position="794"/>
        <end position="823"/>
    </location>
</feature>
<feature type="region of interest" description="Disordered" evidence="1">
    <location>
        <begin position="1216"/>
        <end position="1276"/>
    </location>
</feature>
<dbReference type="Proteomes" id="UP001153636">
    <property type="component" value="Chromosome 6"/>
</dbReference>
<name>A0A9P0D074_9CUCU</name>
<proteinExistence type="predicted"/>
<feature type="region of interest" description="Disordered" evidence="1">
    <location>
        <begin position="1530"/>
        <end position="1559"/>
    </location>
</feature>